<protein>
    <recommendedName>
        <fullName evidence="9">Sec-independent protein translocase protein TatB</fullName>
    </recommendedName>
</protein>
<dbReference type="NCBIfam" id="TIGR01410">
    <property type="entry name" value="tatB"/>
    <property type="match status" value="1"/>
</dbReference>
<sequence length="194" mass="20504">MLDIGWSEILVVAVILIVVVGPKDLPRMLRAFGKASTRMRKTANEFRRQFDDALREAELDDVKSVVDDARSLDPRKDIKKMFDPIRSAGEELRSSLNKTTAKPEAAPVPPPEPVPSANAPVENAPAAVSAPQADAAAAEKPAKTARKTAARAKASNSSAKTSMKPAAKPAAAAKPRAAKATRAKTKADETGSKA</sequence>
<dbReference type="InterPro" id="IPR003369">
    <property type="entry name" value="TatA/B/E"/>
</dbReference>
<dbReference type="Pfam" id="PF02416">
    <property type="entry name" value="TatA_B_E"/>
    <property type="match status" value="1"/>
</dbReference>
<dbReference type="AlphaFoldDB" id="A0A2S9IL28"/>
<dbReference type="Gene3D" id="1.20.5.3310">
    <property type="match status" value="1"/>
</dbReference>
<keyword evidence="2 9" id="KW-0813">Transport</keyword>
<evidence type="ECO:0000256" key="11">
    <source>
        <dbReference type="SAM" id="Phobius"/>
    </source>
</evidence>
<keyword evidence="8 9" id="KW-0472">Membrane</keyword>
<evidence type="ECO:0000256" key="1">
    <source>
        <dbReference type="ARBA" id="ARBA00004167"/>
    </source>
</evidence>
<dbReference type="Proteomes" id="UP000239434">
    <property type="component" value="Unassembled WGS sequence"/>
</dbReference>
<feature type="region of interest" description="Disordered" evidence="10">
    <location>
        <begin position="89"/>
        <end position="194"/>
    </location>
</feature>
<comment type="subcellular location">
    <subcellularLocation>
        <location evidence="9">Cell membrane</location>
        <topology evidence="9">Single-pass membrane protein</topology>
    </subcellularLocation>
    <subcellularLocation>
        <location evidence="1">Membrane</location>
        <topology evidence="1">Single-pass membrane protein</topology>
    </subcellularLocation>
</comment>
<feature type="compositionally biased region" description="Low complexity" evidence="10">
    <location>
        <begin position="115"/>
        <end position="139"/>
    </location>
</feature>
<dbReference type="GO" id="GO:0043953">
    <property type="term" value="P:protein transport by the Tat complex"/>
    <property type="evidence" value="ECO:0007669"/>
    <property type="project" value="UniProtKB-UniRule"/>
</dbReference>
<evidence type="ECO:0000256" key="10">
    <source>
        <dbReference type="SAM" id="MobiDB-lite"/>
    </source>
</evidence>
<feature type="compositionally biased region" description="Low complexity" evidence="10">
    <location>
        <begin position="151"/>
        <end position="175"/>
    </location>
</feature>
<feature type="transmembrane region" description="Helical" evidence="11">
    <location>
        <begin position="6"/>
        <end position="25"/>
    </location>
</feature>
<gene>
    <name evidence="9 12" type="primary">tatB</name>
    <name evidence="12" type="ORF">C5748_22245</name>
</gene>
<evidence type="ECO:0000256" key="3">
    <source>
        <dbReference type="ARBA" id="ARBA00022475"/>
    </source>
</evidence>
<comment type="caution">
    <text evidence="12">The sequence shown here is derived from an EMBL/GenBank/DDBJ whole genome shotgun (WGS) entry which is preliminary data.</text>
</comment>
<evidence type="ECO:0000256" key="2">
    <source>
        <dbReference type="ARBA" id="ARBA00022448"/>
    </source>
</evidence>
<keyword evidence="5 9" id="KW-0653">Protein transport</keyword>
<keyword evidence="7 9" id="KW-0811">Translocation</keyword>
<proteinExistence type="inferred from homology"/>
<dbReference type="RefSeq" id="WP_105744463.1">
    <property type="nucleotide sequence ID" value="NZ_PVBR01000022.1"/>
</dbReference>
<evidence type="ECO:0000313" key="12">
    <source>
        <dbReference type="EMBL" id="PRD41234.1"/>
    </source>
</evidence>
<keyword evidence="13" id="KW-1185">Reference proteome</keyword>
<keyword evidence="6 9" id="KW-1133">Transmembrane helix</keyword>
<evidence type="ECO:0000313" key="13">
    <source>
        <dbReference type="Proteomes" id="UP000239434"/>
    </source>
</evidence>
<evidence type="ECO:0000256" key="6">
    <source>
        <dbReference type="ARBA" id="ARBA00022989"/>
    </source>
</evidence>
<evidence type="ECO:0000256" key="5">
    <source>
        <dbReference type="ARBA" id="ARBA00022927"/>
    </source>
</evidence>
<keyword evidence="3 9" id="KW-1003">Cell membrane</keyword>
<evidence type="ECO:0000256" key="7">
    <source>
        <dbReference type="ARBA" id="ARBA00023010"/>
    </source>
</evidence>
<dbReference type="GO" id="GO:0008320">
    <property type="term" value="F:protein transmembrane transporter activity"/>
    <property type="evidence" value="ECO:0007669"/>
    <property type="project" value="UniProtKB-UniRule"/>
</dbReference>
<dbReference type="HAMAP" id="MF_00237">
    <property type="entry name" value="TatB"/>
    <property type="match status" value="1"/>
</dbReference>
<accession>A0A2S9IL28</accession>
<comment type="function">
    <text evidence="9">Part of the twin-arginine translocation (Tat) system that transports large folded proteins containing a characteristic twin-arginine motif in their signal peptide across membranes. Together with TatC, TatB is part of a receptor directly interacting with Tat signal peptides. TatB may form an oligomeric binding site that transiently accommodates folded Tat precursor proteins before their translocation.</text>
</comment>
<reference evidence="12 13" key="1">
    <citation type="submission" date="2018-02" db="EMBL/GenBank/DDBJ databases">
        <title>The draft genome of Phyllobacterium sp. 1N-3.</title>
        <authorList>
            <person name="Liu L."/>
            <person name="Li L."/>
            <person name="Zhang X."/>
            <person name="Wang T."/>
            <person name="Liang L."/>
        </authorList>
    </citation>
    <scope>NUCLEOTIDE SEQUENCE [LARGE SCALE GENOMIC DNA]</scope>
    <source>
        <strain evidence="12 13">1N-3</strain>
    </source>
</reference>
<dbReference type="GO" id="GO:0033281">
    <property type="term" value="C:TAT protein transport complex"/>
    <property type="evidence" value="ECO:0007669"/>
    <property type="project" value="UniProtKB-UniRule"/>
</dbReference>
<evidence type="ECO:0000256" key="9">
    <source>
        <dbReference type="HAMAP-Rule" id="MF_00237"/>
    </source>
</evidence>
<feature type="compositionally biased region" description="Basic and acidic residues" evidence="10">
    <location>
        <begin position="185"/>
        <end position="194"/>
    </location>
</feature>
<evidence type="ECO:0000256" key="4">
    <source>
        <dbReference type="ARBA" id="ARBA00022692"/>
    </source>
</evidence>
<dbReference type="PANTHER" id="PTHR33162">
    <property type="entry name" value="SEC-INDEPENDENT PROTEIN TRANSLOCASE PROTEIN TATA, CHLOROPLASTIC"/>
    <property type="match status" value="1"/>
</dbReference>
<dbReference type="InterPro" id="IPR018448">
    <property type="entry name" value="TatB"/>
</dbReference>
<organism evidence="12 13">
    <name type="scientific">Phyllobacterium phragmitis</name>
    <dbReference type="NCBI Taxonomy" id="2670329"/>
    <lineage>
        <taxon>Bacteria</taxon>
        <taxon>Pseudomonadati</taxon>
        <taxon>Pseudomonadota</taxon>
        <taxon>Alphaproteobacteria</taxon>
        <taxon>Hyphomicrobiales</taxon>
        <taxon>Phyllobacteriaceae</taxon>
        <taxon>Phyllobacterium</taxon>
    </lineage>
</organism>
<comment type="subunit">
    <text evidence="9">The Tat system comprises two distinct complexes: a TatABC complex, containing multiple copies of TatA, TatB and TatC subunits, and a separate TatA complex, containing only TatA subunits. Substrates initially bind to the TatABC complex, which probably triggers association of the separate TatA complex to form the active translocon.</text>
</comment>
<dbReference type="EMBL" id="PVBR01000022">
    <property type="protein sequence ID" value="PRD41234.1"/>
    <property type="molecule type" value="Genomic_DNA"/>
</dbReference>
<dbReference type="PRINTS" id="PR01506">
    <property type="entry name" value="TATBPROTEIN"/>
</dbReference>
<comment type="similarity">
    <text evidence="9">Belongs to the TatB family.</text>
</comment>
<evidence type="ECO:0000256" key="8">
    <source>
        <dbReference type="ARBA" id="ARBA00023136"/>
    </source>
</evidence>
<keyword evidence="4 9" id="KW-0812">Transmembrane</keyword>
<dbReference type="PANTHER" id="PTHR33162:SF1">
    <property type="entry name" value="SEC-INDEPENDENT PROTEIN TRANSLOCASE PROTEIN TATA, CHLOROPLASTIC"/>
    <property type="match status" value="1"/>
</dbReference>
<name>A0A2S9IL28_9HYPH</name>